<evidence type="ECO:0000313" key="1">
    <source>
        <dbReference type="EMBL" id="KAJ4728938.1"/>
    </source>
</evidence>
<comment type="caution">
    <text evidence="1">The sequence shown here is derived from an EMBL/GenBank/DDBJ whole genome shotgun (WGS) entry which is preliminary data.</text>
</comment>
<evidence type="ECO:0000313" key="2">
    <source>
        <dbReference type="Proteomes" id="UP001164539"/>
    </source>
</evidence>
<gene>
    <name evidence="1" type="ORF">OWV82_001794</name>
</gene>
<proteinExistence type="predicted"/>
<keyword evidence="2" id="KW-1185">Reference proteome</keyword>
<protein>
    <submittedName>
        <fullName evidence="1">Aspartic proteinase CDR1</fullName>
    </submittedName>
</protein>
<organism evidence="1 2">
    <name type="scientific">Melia azedarach</name>
    <name type="common">Chinaberry tree</name>
    <dbReference type="NCBI Taxonomy" id="155640"/>
    <lineage>
        <taxon>Eukaryota</taxon>
        <taxon>Viridiplantae</taxon>
        <taxon>Streptophyta</taxon>
        <taxon>Embryophyta</taxon>
        <taxon>Tracheophyta</taxon>
        <taxon>Spermatophyta</taxon>
        <taxon>Magnoliopsida</taxon>
        <taxon>eudicotyledons</taxon>
        <taxon>Gunneridae</taxon>
        <taxon>Pentapetalae</taxon>
        <taxon>rosids</taxon>
        <taxon>malvids</taxon>
        <taxon>Sapindales</taxon>
        <taxon>Meliaceae</taxon>
        <taxon>Melia</taxon>
    </lineage>
</organism>
<accession>A0ACC1Z0F5</accession>
<reference evidence="1 2" key="1">
    <citation type="journal article" date="2023" name="Science">
        <title>Complex scaffold remodeling in plant triterpene biosynthesis.</title>
        <authorList>
            <person name="De La Pena R."/>
            <person name="Hodgson H."/>
            <person name="Liu J.C."/>
            <person name="Stephenson M.J."/>
            <person name="Martin A.C."/>
            <person name="Owen C."/>
            <person name="Harkess A."/>
            <person name="Leebens-Mack J."/>
            <person name="Jimenez L.E."/>
            <person name="Osbourn A."/>
            <person name="Sattely E.S."/>
        </authorList>
    </citation>
    <scope>NUCLEOTIDE SEQUENCE [LARGE SCALE GENOMIC DNA]</scope>
    <source>
        <strain evidence="2">cv. JPN11</strain>
        <tissue evidence="1">Leaf</tissue>
    </source>
</reference>
<dbReference type="Proteomes" id="UP001164539">
    <property type="component" value="Chromosome 1"/>
</dbReference>
<name>A0ACC1Z0F5_MELAZ</name>
<sequence>MASNTSILLLTTFLLCLTTSTYSDGLSHGTNSNPSQLGNGKRVVKATESETTVILKPSKKYCVPKPRVSDEILQANIDWGCKMGVDCDPLVNTKEVSCSDKSLWIKAAYVMNYFFNANARNESACDFNKTGFLTRINPKATNNGGFSVDLIHRDSPNSPLYNSHKTPNDAQASVSADGSNYLIKFSIGTPPKEFYGFLDTGSDLTWTQCLPCESCYKQLNPIYDPAKSSSYKDISCQSKQCRLLDTTSCSSKQICNYTSVYGRYDQSKGVLATETITFGSSSGNSSTVFDNIIFGCGHNNTGWILKERQMGIVGLGDGNLSLISQIFSRLGTNKFSYCLVPANTNPNISSKMYFGSVSEVSGDGVVSTALVSKGNQKNHYFVTLEGISVGNKFIPYNSSTRISKGNFRVDSGMRSISLPDDLYFLISREVMTVINLPTDPPFGTVHCYKKKSMVGIAPIITLHFEGGAKLPLGPEKTFHPTLGGDGSCFAIHQNGDIGNNDGIMGSFALSNTFVGIDIDNKIVSFKPTDCTKQ</sequence>
<dbReference type="EMBL" id="CM051394">
    <property type="protein sequence ID" value="KAJ4728938.1"/>
    <property type="molecule type" value="Genomic_DNA"/>
</dbReference>